<name>A0A1U8IJX0_GOSHI</name>
<keyword evidence="2" id="KW-1185">Reference proteome</keyword>
<dbReference type="PANTHER" id="PTHR32278">
    <property type="entry name" value="F-BOX DOMAIN-CONTAINING PROTEIN"/>
    <property type="match status" value="1"/>
</dbReference>
<dbReference type="PANTHER" id="PTHR32278:SF144">
    <property type="entry name" value="F-BOX PROTEIN PP2-B12 ISOFORM X1"/>
    <property type="match status" value="1"/>
</dbReference>
<dbReference type="AlphaFoldDB" id="A0A1U8IJX0"/>
<evidence type="ECO:0000259" key="1">
    <source>
        <dbReference type="PROSITE" id="PS50181"/>
    </source>
</evidence>
<dbReference type="Proteomes" id="UP000818029">
    <property type="component" value="Chromosome A10"/>
</dbReference>
<proteinExistence type="predicted"/>
<dbReference type="RefSeq" id="XP_016676683.2">
    <property type="nucleotide sequence ID" value="XM_016821194.2"/>
</dbReference>
<dbReference type="InterPro" id="IPR001810">
    <property type="entry name" value="F-box_dom"/>
</dbReference>
<dbReference type="PaxDb" id="3635-A0A1U8IJX0"/>
<reference evidence="3" key="2">
    <citation type="submission" date="2025-08" db="UniProtKB">
        <authorList>
            <consortium name="RefSeq"/>
        </authorList>
    </citation>
    <scope>IDENTIFICATION</scope>
</reference>
<protein>
    <submittedName>
        <fullName evidence="3">F-box protein PP2-B12</fullName>
    </submittedName>
</protein>
<dbReference type="GeneID" id="107896039"/>
<dbReference type="Pfam" id="PF14299">
    <property type="entry name" value="PP2"/>
    <property type="match status" value="1"/>
</dbReference>
<dbReference type="SUPFAM" id="SSF81383">
    <property type="entry name" value="F-box domain"/>
    <property type="match status" value="1"/>
</dbReference>
<dbReference type="CDD" id="cd22162">
    <property type="entry name" value="F-box_AtSKIP3-like"/>
    <property type="match status" value="1"/>
</dbReference>
<evidence type="ECO:0000313" key="3">
    <source>
        <dbReference type="RefSeq" id="XP_016676683.2"/>
    </source>
</evidence>
<dbReference type="InterPro" id="IPR025886">
    <property type="entry name" value="PP2-like"/>
</dbReference>
<reference evidence="2" key="1">
    <citation type="journal article" date="2020" name="Nat. Genet.">
        <title>Genomic diversifications of five Gossypium allopolyploid species and their impact on cotton improvement.</title>
        <authorList>
            <person name="Chen Z.J."/>
            <person name="Sreedasyam A."/>
            <person name="Ando A."/>
            <person name="Song Q."/>
            <person name="De Santiago L.M."/>
            <person name="Hulse-Kemp A.M."/>
            <person name="Ding M."/>
            <person name="Ye W."/>
            <person name="Kirkbride R.C."/>
            <person name="Jenkins J."/>
            <person name="Plott C."/>
            <person name="Lovell J."/>
            <person name="Lin Y.M."/>
            <person name="Vaughn R."/>
            <person name="Liu B."/>
            <person name="Simpson S."/>
            <person name="Scheffler B.E."/>
            <person name="Wen L."/>
            <person name="Saski C.A."/>
            <person name="Grover C.E."/>
            <person name="Hu G."/>
            <person name="Conover J.L."/>
            <person name="Carlson J.W."/>
            <person name="Shu S."/>
            <person name="Boston L.B."/>
            <person name="Williams M."/>
            <person name="Peterson D.G."/>
            <person name="McGee K."/>
            <person name="Jones D.C."/>
            <person name="Wendel J.F."/>
            <person name="Stelly D.M."/>
            <person name="Grimwood J."/>
            <person name="Schmutz J."/>
        </authorList>
    </citation>
    <scope>NUCLEOTIDE SEQUENCE [LARGE SCALE GENOMIC DNA]</scope>
    <source>
        <strain evidence="2">cv. TM-1</strain>
    </source>
</reference>
<dbReference type="InterPro" id="IPR036047">
    <property type="entry name" value="F-box-like_dom_sf"/>
</dbReference>
<feature type="domain" description="F-box" evidence="1">
    <location>
        <begin position="22"/>
        <end position="68"/>
    </location>
</feature>
<dbReference type="KEGG" id="ghi:107896039"/>
<gene>
    <name evidence="3" type="primary">LOC107896039</name>
</gene>
<dbReference type="Pfam" id="PF00646">
    <property type="entry name" value="F-box"/>
    <property type="match status" value="1"/>
</dbReference>
<dbReference type="PROSITE" id="PS50181">
    <property type="entry name" value="FBOX"/>
    <property type="match status" value="1"/>
</dbReference>
<dbReference type="STRING" id="3635.A0A1U8IJX0"/>
<evidence type="ECO:0000313" key="2">
    <source>
        <dbReference type="Proteomes" id="UP000818029"/>
    </source>
</evidence>
<organism evidence="2 3">
    <name type="scientific">Gossypium hirsutum</name>
    <name type="common">Upland cotton</name>
    <name type="synonym">Gossypium mexicanum</name>
    <dbReference type="NCBI Taxonomy" id="3635"/>
    <lineage>
        <taxon>Eukaryota</taxon>
        <taxon>Viridiplantae</taxon>
        <taxon>Streptophyta</taxon>
        <taxon>Embryophyta</taxon>
        <taxon>Tracheophyta</taxon>
        <taxon>Spermatophyta</taxon>
        <taxon>Magnoliopsida</taxon>
        <taxon>eudicotyledons</taxon>
        <taxon>Gunneridae</taxon>
        <taxon>Pentapetalae</taxon>
        <taxon>rosids</taxon>
        <taxon>malvids</taxon>
        <taxon>Malvales</taxon>
        <taxon>Malvaceae</taxon>
        <taxon>Malvoideae</taxon>
        <taxon>Gossypium</taxon>
    </lineage>
</organism>
<dbReference type="Gene3D" id="1.20.1280.50">
    <property type="match status" value="1"/>
</dbReference>
<dbReference type="SMART" id="SM00256">
    <property type="entry name" value="FBOX"/>
    <property type="match status" value="1"/>
</dbReference>
<accession>A0A1U8IJX0</accession>
<sequence length="283" mass="32437">MLINSTQLCQNIRTNHIKHIVSSSLNSLPDDCISLIISLTSPRDACRMALLSHAFNSIADSNAVWQMFLPLDYIHIISNSSSPPSLLSLPKKDLYFSLCYHPILTHNGDMKFQLEKENGKKWYMVGAKALSIQWVDTPRHWTWISLPDSRFCRVAKLKNVGRLEIKGKVKLSTLSSNTNYAAYFVFKLVRDRYGFRHTPVELDVSIEGTAAGEVHSVILDPPRNMPQQAKERADGWLEIEMGEFFNRFEDDKTVEFSLREDHDDQPKRGLIVQGIELRPKHNR</sequence>